<sequence>MQDGCKLDAFRRTGINYCSIILVGYSGPFSPEFLSFTRPHGTAWACCKRIIKTGDIYKVALAPM</sequence>
<dbReference type="EMBL" id="CP011076">
    <property type="protein sequence ID" value="AKF96054.1"/>
    <property type="molecule type" value="Genomic_DNA"/>
</dbReference>
<organism evidence="1">
    <name type="scientific">Brevibacillus laterosporus</name>
    <name type="common">Bacillus laterosporus</name>
    <dbReference type="NCBI Taxonomy" id="1465"/>
    <lineage>
        <taxon>Bacteria</taxon>
        <taxon>Bacillati</taxon>
        <taxon>Bacillota</taxon>
        <taxon>Bacilli</taxon>
        <taxon>Bacillales</taxon>
        <taxon>Paenibacillaceae</taxon>
        <taxon>Brevibacillus</taxon>
    </lineage>
</organism>
<evidence type="ECO:0000313" key="1">
    <source>
        <dbReference type="EMBL" id="AKF96054.1"/>
    </source>
</evidence>
<name>A0A0F7EJE7_BRELA</name>
<gene>
    <name evidence="1" type="ORF">EX87_21080</name>
</gene>
<geneLocation type="plasmid" evidence="1">
    <name>unnamed2</name>
</geneLocation>
<keyword evidence="1" id="KW-0614">Plasmid</keyword>
<protein>
    <submittedName>
        <fullName evidence="1">Uncharacterized protein</fullName>
    </submittedName>
</protein>
<accession>A0A0F7EJE7</accession>
<proteinExistence type="predicted"/>
<dbReference type="AlphaFoldDB" id="A0A0F7EJE7"/>
<reference evidence="1" key="1">
    <citation type="submission" date="2015-03" db="EMBL/GenBank/DDBJ databases">
        <title>MIGS Cultured Bacterial/Archaeal sample from Brevibacillus laterosporus.</title>
        <authorList>
            <person name="Zeng D."/>
            <person name="Zhu L."/>
            <person name="Dong G."/>
            <person name="Ye W."/>
            <person name="Ren D."/>
            <person name="Wu L."/>
            <person name="Xu J."/>
            <person name="Li G."/>
            <person name="Guo L."/>
        </authorList>
    </citation>
    <scope>NUCLEOTIDE SEQUENCE</scope>
    <source>
        <strain evidence="1">B9</strain>
        <plasmid evidence="1">unnamed2</plasmid>
    </source>
</reference>
<dbReference type="RefSeq" id="WP_031415310.1">
    <property type="nucleotide sequence ID" value="NZ_CP011076.1"/>
</dbReference>